<gene>
    <name evidence="2" type="ORF">PIB30_024816</name>
</gene>
<protein>
    <submittedName>
        <fullName evidence="2">Uncharacterized protein</fullName>
    </submittedName>
</protein>
<accession>A0ABU6X9X6</accession>
<evidence type="ECO:0000313" key="3">
    <source>
        <dbReference type="Proteomes" id="UP001341840"/>
    </source>
</evidence>
<feature type="compositionally biased region" description="Basic and acidic residues" evidence="1">
    <location>
        <begin position="41"/>
        <end position="63"/>
    </location>
</feature>
<proteinExistence type="predicted"/>
<feature type="compositionally biased region" description="Polar residues" evidence="1">
    <location>
        <begin position="16"/>
        <end position="27"/>
    </location>
</feature>
<sequence length="138" mass="16198">MSEHLSIFQETVNQLTNNENTLGSSGNREIKPKSETLVSESSERIQSKKPHSTDRLESRDKSRGKSKPPRKKSTFTCHHYVKPRHIRRNYKFLKREQSWERNEDKGKESDYETTAIVYNDVLITYDENYVNLVCDDST</sequence>
<dbReference type="Proteomes" id="UP001341840">
    <property type="component" value="Unassembled WGS sequence"/>
</dbReference>
<evidence type="ECO:0000313" key="2">
    <source>
        <dbReference type="EMBL" id="MED6194049.1"/>
    </source>
</evidence>
<evidence type="ECO:0000256" key="1">
    <source>
        <dbReference type="SAM" id="MobiDB-lite"/>
    </source>
</evidence>
<name>A0ABU6X9X6_9FABA</name>
<feature type="compositionally biased region" description="Basic residues" evidence="1">
    <location>
        <begin position="64"/>
        <end position="75"/>
    </location>
</feature>
<keyword evidence="3" id="KW-1185">Reference proteome</keyword>
<dbReference type="EMBL" id="JASCZI010211538">
    <property type="protein sequence ID" value="MED6194049.1"/>
    <property type="molecule type" value="Genomic_DNA"/>
</dbReference>
<feature type="region of interest" description="Disordered" evidence="1">
    <location>
        <begin position="16"/>
        <end position="75"/>
    </location>
</feature>
<comment type="caution">
    <text evidence="2">The sequence shown here is derived from an EMBL/GenBank/DDBJ whole genome shotgun (WGS) entry which is preliminary data.</text>
</comment>
<organism evidence="2 3">
    <name type="scientific">Stylosanthes scabra</name>
    <dbReference type="NCBI Taxonomy" id="79078"/>
    <lineage>
        <taxon>Eukaryota</taxon>
        <taxon>Viridiplantae</taxon>
        <taxon>Streptophyta</taxon>
        <taxon>Embryophyta</taxon>
        <taxon>Tracheophyta</taxon>
        <taxon>Spermatophyta</taxon>
        <taxon>Magnoliopsida</taxon>
        <taxon>eudicotyledons</taxon>
        <taxon>Gunneridae</taxon>
        <taxon>Pentapetalae</taxon>
        <taxon>rosids</taxon>
        <taxon>fabids</taxon>
        <taxon>Fabales</taxon>
        <taxon>Fabaceae</taxon>
        <taxon>Papilionoideae</taxon>
        <taxon>50 kb inversion clade</taxon>
        <taxon>dalbergioids sensu lato</taxon>
        <taxon>Dalbergieae</taxon>
        <taxon>Pterocarpus clade</taxon>
        <taxon>Stylosanthes</taxon>
    </lineage>
</organism>
<reference evidence="2 3" key="1">
    <citation type="journal article" date="2023" name="Plants (Basel)">
        <title>Bridging the Gap: Combining Genomics and Transcriptomics Approaches to Understand Stylosanthes scabra, an Orphan Legume from the Brazilian Caatinga.</title>
        <authorList>
            <person name="Ferreira-Neto J.R.C."/>
            <person name="da Silva M.D."/>
            <person name="Binneck E."/>
            <person name="de Melo N.F."/>
            <person name="da Silva R.H."/>
            <person name="de Melo A.L.T.M."/>
            <person name="Pandolfi V."/>
            <person name="Bustamante F.O."/>
            <person name="Brasileiro-Vidal A.C."/>
            <person name="Benko-Iseppon A.M."/>
        </authorList>
    </citation>
    <scope>NUCLEOTIDE SEQUENCE [LARGE SCALE GENOMIC DNA]</scope>
    <source>
        <tissue evidence="2">Leaves</tissue>
    </source>
</reference>